<dbReference type="InterPro" id="IPR011991">
    <property type="entry name" value="ArsR-like_HTH"/>
</dbReference>
<dbReference type="InterPro" id="IPR019885">
    <property type="entry name" value="Tscrpt_reg_HTH_AsnC-type_CS"/>
</dbReference>
<keyword evidence="3" id="KW-0804">Transcription</keyword>
<dbReference type="SUPFAM" id="SSF54909">
    <property type="entry name" value="Dimeric alpha+beta barrel"/>
    <property type="match status" value="1"/>
</dbReference>
<evidence type="ECO:0000313" key="6">
    <source>
        <dbReference type="EMBL" id="GMM59740.1"/>
    </source>
</evidence>
<organism evidence="6 7">
    <name type="scientific">Novosphingobium pituita</name>
    <dbReference type="NCBI Taxonomy" id="3056842"/>
    <lineage>
        <taxon>Bacteria</taxon>
        <taxon>Pseudomonadati</taxon>
        <taxon>Pseudomonadota</taxon>
        <taxon>Alphaproteobacteria</taxon>
        <taxon>Sphingomonadales</taxon>
        <taxon>Sphingomonadaceae</taxon>
        <taxon>Novosphingobium</taxon>
    </lineage>
</organism>
<dbReference type="Pfam" id="PF13412">
    <property type="entry name" value="HTH_24"/>
    <property type="match status" value="1"/>
</dbReference>
<evidence type="ECO:0000256" key="2">
    <source>
        <dbReference type="ARBA" id="ARBA00023125"/>
    </source>
</evidence>
<dbReference type="CDD" id="cd00090">
    <property type="entry name" value="HTH_ARSR"/>
    <property type="match status" value="1"/>
</dbReference>
<dbReference type="InterPro" id="IPR000485">
    <property type="entry name" value="AsnC-type_HTH_dom"/>
</dbReference>
<dbReference type="RefSeq" id="WP_317973585.1">
    <property type="nucleotide sequence ID" value="NZ_BTFW01000001.1"/>
</dbReference>
<dbReference type="Proteomes" id="UP001187221">
    <property type="component" value="Unassembled WGS sequence"/>
</dbReference>
<keyword evidence="4" id="KW-1133">Transmembrane helix</keyword>
<dbReference type="InterPro" id="IPR019888">
    <property type="entry name" value="Tscrpt_reg_AsnC-like"/>
</dbReference>
<feature type="domain" description="HTH asnC-type" evidence="5">
    <location>
        <begin position="6"/>
        <end position="67"/>
    </location>
</feature>
<gene>
    <name evidence="6" type="ORF">NUTIK01_05170</name>
</gene>
<dbReference type="Pfam" id="PF01037">
    <property type="entry name" value="AsnC_trans_reg"/>
    <property type="match status" value="1"/>
</dbReference>
<dbReference type="PRINTS" id="PR00033">
    <property type="entry name" value="HTHASNC"/>
</dbReference>
<keyword evidence="2" id="KW-0238">DNA-binding</keyword>
<dbReference type="InterPro" id="IPR019887">
    <property type="entry name" value="Tscrpt_reg_AsnC/Lrp_C"/>
</dbReference>
<dbReference type="PANTHER" id="PTHR30154">
    <property type="entry name" value="LEUCINE-RESPONSIVE REGULATORY PROTEIN"/>
    <property type="match status" value="1"/>
</dbReference>
<name>A0ABQ6P3D2_9SPHN</name>
<evidence type="ECO:0000259" key="5">
    <source>
        <dbReference type="PROSITE" id="PS50956"/>
    </source>
</evidence>
<dbReference type="InterPro" id="IPR036390">
    <property type="entry name" value="WH_DNA-bd_sf"/>
</dbReference>
<dbReference type="InterPro" id="IPR036388">
    <property type="entry name" value="WH-like_DNA-bd_sf"/>
</dbReference>
<keyword evidence="7" id="KW-1185">Reference proteome</keyword>
<dbReference type="PANTHER" id="PTHR30154:SF34">
    <property type="entry name" value="TRANSCRIPTIONAL REGULATOR AZLB"/>
    <property type="match status" value="1"/>
</dbReference>
<dbReference type="PROSITE" id="PS00519">
    <property type="entry name" value="HTH_ASNC_1"/>
    <property type="match status" value="1"/>
</dbReference>
<sequence length="155" mass="17116">MSARKLDDYDRAILRLLQDDATRPQREIAQRVNLSAPAVQRRIARLSEDGVIEKMAALVDPVAVDLPITVLVEVALVDDRSPTVVAAKAFFRAAPEVQQCYLVMGTICFVLVVVAPSLADYERTSARLFADNELVRSYSSTMVLDRVKTGLTLPI</sequence>
<proteinExistence type="predicted"/>
<dbReference type="SMART" id="SM00344">
    <property type="entry name" value="HTH_ASNC"/>
    <property type="match status" value="1"/>
</dbReference>
<evidence type="ECO:0000256" key="3">
    <source>
        <dbReference type="ARBA" id="ARBA00023163"/>
    </source>
</evidence>
<evidence type="ECO:0000313" key="7">
    <source>
        <dbReference type="Proteomes" id="UP001187221"/>
    </source>
</evidence>
<keyword evidence="4" id="KW-0472">Membrane</keyword>
<accession>A0ABQ6P3D2</accession>
<reference evidence="6 7" key="1">
    <citation type="submission" date="2023-06" db="EMBL/GenBank/DDBJ databases">
        <title>Draft genome sequence of Novosphingobium sp. strain IK01.</title>
        <authorList>
            <person name="Hatamoto M."/>
            <person name="Ikarashi T."/>
            <person name="Yamaguchi T."/>
        </authorList>
    </citation>
    <scope>NUCLEOTIDE SEQUENCE [LARGE SCALE GENOMIC DNA]</scope>
    <source>
        <strain evidence="6 7">IK01</strain>
    </source>
</reference>
<dbReference type="Gene3D" id="3.30.70.920">
    <property type="match status" value="1"/>
</dbReference>
<comment type="caution">
    <text evidence="6">The sequence shown here is derived from an EMBL/GenBank/DDBJ whole genome shotgun (WGS) entry which is preliminary data.</text>
</comment>
<evidence type="ECO:0000256" key="1">
    <source>
        <dbReference type="ARBA" id="ARBA00023015"/>
    </source>
</evidence>
<protein>
    <submittedName>
        <fullName evidence="6">Lrp/AsnC family transcriptional regulator</fullName>
    </submittedName>
</protein>
<dbReference type="EMBL" id="BTFW01000001">
    <property type="protein sequence ID" value="GMM59740.1"/>
    <property type="molecule type" value="Genomic_DNA"/>
</dbReference>
<evidence type="ECO:0000256" key="4">
    <source>
        <dbReference type="SAM" id="Phobius"/>
    </source>
</evidence>
<keyword evidence="1" id="KW-0805">Transcription regulation</keyword>
<dbReference type="PROSITE" id="PS50956">
    <property type="entry name" value="HTH_ASNC_2"/>
    <property type="match status" value="1"/>
</dbReference>
<dbReference type="InterPro" id="IPR011008">
    <property type="entry name" value="Dimeric_a/b-barrel"/>
</dbReference>
<keyword evidence="4" id="KW-0812">Transmembrane</keyword>
<dbReference type="Gene3D" id="1.10.10.10">
    <property type="entry name" value="Winged helix-like DNA-binding domain superfamily/Winged helix DNA-binding domain"/>
    <property type="match status" value="1"/>
</dbReference>
<dbReference type="SUPFAM" id="SSF46785">
    <property type="entry name" value="Winged helix' DNA-binding domain"/>
    <property type="match status" value="1"/>
</dbReference>
<feature type="transmembrane region" description="Helical" evidence="4">
    <location>
        <begin position="100"/>
        <end position="119"/>
    </location>
</feature>